<sequence>MSAKDAFVQLVKDNYTFKGESFRIGTAVLDGEVLAGTDAYIPLKTMNRHGLIAGATGTGKTKTLQLIAEALSDASVPVLLMDIKGDLSGIAVAGAENNNIKDRVAKIGGEYKPTAFPVELMTLSNEKGVRLRATVSEFGPILLSKILDLNNTQEGIVSLIFKYCDDHKMPLLDLKDFIKVIQFISNEGKKEIEQAYGKIATTSTGTILRKVIELQQQGADQFFGEPSFEIDDLMRIADDGRGIINVLRVTDMQNRPKLFSTFMLQMLAELYATLPEAGDMDKPKLVMFIDEAHLVFQEATDALLQQIETVIKLIRSKGVGIFFCTQNPQDVPAAILSQLGLKVQHALRAFTAADRKTIKQAAENYPETEFYKTSELLTQLGIGEALVTALNEKGIPTPLVHTMLVPPRSRMDILSDQEIDTLVNQSKLVKKYAHDEDRESACEILTAKLEEAAQKTEEAKAAEKPAKASKREEKSTLEKVLESPVTKQIGRTAASVITRSLLGALGLGGKSTSRRKSSSWF</sequence>
<dbReference type="AlphaFoldDB" id="A0A1V9EKH0"/>
<dbReference type="Proteomes" id="UP000192276">
    <property type="component" value="Unassembled WGS sequence"/>
</dbReference>
<reference evidence="4" key="1">
    <citation type="submission" date="2016-04" db="EMBL/GenBank/DDBJ databases">
        <authorList>
            <person name="Chen L."/>
            <person name="Zhuang W."/>
            <person name="Wang G."/>
        </authorList>
    </citation>
    <scope>NUCLEOTIDE SEQUENCE [LARGE SCALE GENOMIC DNA]</scope>
    <source>
        <strain evidence="4">208</strain>
    </source>
</reference>
<comment type="caution">
    <text evidence="3">The sequence shown here is derived from an EMBL/GenBank/DDBJ whole genome shotgun (WGS) entry which is preliminary data.</text>
</comment>
<dbReference type="PANTHER" id="PTHR30121">
    <property type="entry name" value="UNCHARACTERIZED PROTEIN YJGR-RELATED"/>
    <property type="match status" value="1"/>
</dbReference>
<dbReference type="InterPro" id="IPR033186">
    <property type="entry name" value="HerA_C"/>
</dbReference>
<dbReference type="SUPFAM" id="SSF52540">
    <property type="entry name" value="P-loop containing nucleoside triphosphate hydrolases"/>
    <property type="match status" value="1"/>
</dbReference>
<dbReference type="InterPro" id="IPR051162">
    <property type="entry name" value="T4SS_component"/>
</dbReference>
<evidence type="ECO:0000313" key="4">
    <source>
        <dbReference type="Proteomes" id="UP000192276"/>
    </source>
</evidence>
<feature type="domain" description="Helicase HerA-like C-terminal" evidence="2">
    <location>
        <begin position="36"/>
        <end position="506"/>
    </location>
</feature>
<evidence type="ECO:0000256" key="1">
    <source>
        <dbReference type="SAM" id="MobiDB-lite"/>
    </source>
</evidence>
<name>A0A1V9EKH0_9BACT</name>
<dbReference type="Pfam" id="PF05872">
    <property type="entry name" value="HerA_C"/>
    <property type="match status" value="1"/>
</dbReference>
<evidence type="ECO:0000259" key="2">
    <source>
        <dbReference type="Pfam" id="PF05872"/>
    </source>
</evidence>
<proteinExistence type="predicted"/>
<accession>A0A1V9EKH0</accession>
<gene>
    <name evidence="3" type="ORF">A4R26_07940</name>
</gene>
<dbReference type="PANTHER" id="PTHR30121:SF6">
    <property type="entry name" value="SLR6007 PROTEIN"/>
    <property type="match status" value="1"/>
</dbReference>
<keyword evidence="4" id="KW-1185">Reference proteome</keyword>
<feature type="region of interest" description="Disordered" evidence="1">
    <location>
        <begin position="456"/>
        <end position="484"/>
    </location>
</feature>
<organism evidence="3 4">
    <name type="scientific">Niastella populi</name>
    <dbReference type="NCBI Taxonomy" id="550983"/>
    <lineage>
        <taxon>Bacteria</taxon>
        <taxon>Pseudomonadati</taxon>
        <taxon>Bacteroidota</taxon>
        <taxon>Chitinophagia</taxon>
        <taxon>Chitinophagales</taxon>
        <taxon>Chitinophagaceae</taxon>
        <taxon>Niastella</taxon>
    </lineage>
</organism>
<feature type="compositionally biased region" description="Basic and acidic residues" evidence="1">
    <location>
        <begin position="456"/>
        <end position="481"/>
    </location>
</feature>
<dbReference type="InterPro" id="IPR027417">
    <property type="entry name" value="P-loop_NTPase"/>
</dbReference>
<dbReference type="RefSeq" id="WP_081170717.1">
    <property type="nucleotide sequence ID" value="NZ_LWBP01000243.1"/>
</dbReference>
<dbReference type="STRING" id="550983.A4R26_07940"/>
<evidence type="ECO:0000313" key="3">
    <source>
        <dbReference type="EMBL" id="OQP46647.1"/>
    </source>
</evidence>
<dbReference type="OrthoDB" id="9758751at2"/>
<dbReference type="Gene3D" id="3.40.50.300">
    <property type="entry name" value="P-loop containing nucleotide triphosphate hydrolases"/>
    <property type="match status" value="2"/>
</dbReference>
<dbReference type="EMBL" id="LWBP01000243">
    <property type="protein sequence ID" value="OQP46647.1"/>
    <property type="molecule type" value="Genomic_DNA"/>
</dbReference>
<protein>
    <submittedName>
        <fullName evidence="3">ATPase</fullName>
    </submittedName>
</protein>